<dbReference type="Pfam" id="PF04055">
    <property type="entry name" value="Radical_SAM"/>
    <property type="match status" value="1"/>
</dbReference>
<dbReference type="InterPro" id="IPR039661">
    <property type="entry name" value="ELP3"/>
</dbReference>
<dbReference type="InterPro" id="IPR005911">
    <property type="entry name" value="YhcC-like"/>
</dbReference>
<dbReference type="GO" id="GO:0046872">
    <property type="term" value="F:metal ion binding"/>
    <property type="evidence" value="ECO:0007669"/>
    <property type="project" value="UniProtKB-KW"/>
</dbReference>
<dbReference type="GO" id="GO:0051539">
    <property type="term" value="F:4 iron, 4 sulfur cluster binding"/>
    <property type="evidence" value="ECO:0007669"/>
    <property type="project" value="UniProtKB-KW"/>
</dbReference>
<dbReference type="NCBIfam" id="TIGR01212">
    <property type="entry name" value="TIGR01212 family radical SAM protein"/>
    <property type="match status" value="1"/>
</dbReference>
<gene>
    <name evidence="8" type="ORF">FUAX_12900</name>
</gene>
<dbReference type="CDD" id="cd01335">
    <property type="entry name" value="Radical_SAM"/>
    <property type="match status" value="1"/>
</dbReference>
<keyword evidence="2" id="KW-0004">4Fe-4S</keyword>
<keyword evidence="9" id="KW-1185">Reference proteome</keyword>
<feature type="domain" description="Radical SAM core" evidence="7">
    <location>
        <begin position="28"/>
        <end position="272"/>
    </location>
</feature>
<protein>
    <submittedName>
        <fullName evidence="8">TIGR01212 family radical SAM protein</fullName>
    </submittedName>
</protein>
<dbReference type="EMBL" id="AP025314">
    <property type="protein sequence ID" value="BDD08858.1"/>
    <property type="molecule type" value="Genomic_DNA"/>
</dbReference>
<dbReference type="PROSITE" id="PS51918">
    <property type="entry name" value="RADICAL_SAM"/>
    <property type="match status" value="1"/>
</dbReference>
<dbReference type="InterPro" id="IPR058240">
    <property type="entry name" value="rSAM_sf"/>
</dbReference>
<dbReference type="SFLD" id="SFLDS00029">
    <property type="entry name" value="Radical_SAM"/>
    <property type="match status" value="1"/>
</dbReference>
<evidence type="ECO:0000256" key="5">
    <source>
        <dbReference type="ARBA" id="ARBA00023004"/>
    </source>
</evidence>
<dbReference type="PANTHER" id="PTHR11135:SF1">
    <property type="entry name" value="PROTEIN YHCC"/>
    <property type="match status" value="1"/>
</dbReference>
<name>A0AAU9CYX3_9BACT</name>
<dbReference type="PANTHER" id="PTHR11135">
    <property type="entry name" value="HISTONE ACETYLTRANSFERASE-RELATED"/>
    <property type="match status" value="1"/>
</dbReference>
<dbReference type="SFLD" id="SFLDG01091">
    <property type="entry name" value="uncharacterized_CHP01210-like"/>
    <property type="match status" value="1"/>
</dbReference>
<organism evidence="8 9">
    <name type="scientific">Fulvitalea axinellae</name>
    <dbReference type="NCBI Taxonomy" id="1182444"/>
    <lineage>
        <taxon>Bacteria</taxon>
        <taxon>Pseudomonadati</taxon>
        <taxon>Bacteroidota</taxon>
        <taxon>Cytophagia</taxon>
        <taxon>Cytophagales</taxon>
        <taxon>Persicobacteraceae</taxon>
        <taxon>Fulvitalea</taxon>
    </lineage>
</organism>
<dbReference type="InterPro" id="IPR023404">
    <property type="entry name" value="rSAM_horseshoe"/>
</dbReference>
<dbReference type="AlphaFoldDB" id="A0AAU9CYX3"/>
<dbReference type="Proteomes" id="UP001348817">
    <property type="component" value="Chromosome"/>
</dbReference>
<evidence type="ECO:0000256" key="2">
    <source>
        <dbReference type="ARBA" id="ARBA00022485"/>
    </source>
</evidence>
<keyword evidence="3" id="KW-0949">S-adenosyl-L-methionine</keyword>
<accession>A0AAU9CYX3</accession>
<reference evidence="8 9" key="1">
    <citation type="submission" date="2021-12" db="EMBL/GenBank/DDBJ databases">
        <title>Genome sequencing of bacteria with rrn-lacking chromosome and rrn-plasmid.</title>
        <authorList>
            <person name="Anda M."/>
            <person name="Iwasaki W."/>
        </authorList>
    </citation>
    <scope>NUCLEOTIDE SEQUENCE [LARGE SCALE GENOMIC DNA]</scope>
    <source>
        <strain evidence="8 9">DSM 100852</strain>
    </source>
</reference>
<evidence type="ECO:0000259" key="7">
    <source>
        <dbReference type="PROSITE" id="PS51918"/>
    </source>
</evidence>
<dbReference type="KEGG" id="fax:FUAX_12900"/>
<evidence type="ECO:0000256" key="4">
    <source>
        <dbReference type="ARBA" id="ARBA00022723"/>
    </source>
</evidence>
<dbReference type="GO" id="GO:0003824">
    <property type="term" value="F:catalytic activity"/>
    <property type="evidence" value="ECO:0007669"/>
    <property type="project" value="InterPro"/>
</dbReference>
<dbReference type="SMART" id="SM00729">
    <property type="entry name" value="Elp3"/>
    <property type="match status" value="1"/>
</dbReference>
<dbReference type="InterPro" id="IPR007197">
    <property type="entry name" value="rSAM"/>
</dbReference>
<evidence type="ECO:0000256" key="1">
    <source>
        <dbReference type="ARBA" id="ARBA00001966"/>
    </source>
</evidence>
<dbReference type="InterPro" id="IPR032432">
    <property type="entry name" value="Radical_SAM_C"/>
</dbReference>
<evidence type="ECO:0000313" key="9">
    <source>
        <dbReference type="Proteomes" id="UP001348817"/>
    </source>
</evidence>
<dbReference type="Pfam" id="PF16199">
    <property type="entry name" value="Radical_SAM_C"/>
    <property type="match status" value="1"/>
</dbReference>
<dbReference type="RefSeq" id="WP_338394088.1">
    <property type="nucleotide sequence ID" value="NZ_AP025314.1"/>
</dbReference>
<keyword evidence="6" id="KW-0411">Iron-sulfur</keyword>
<evidence type="ECO:0000256" key="6">
    <source>
        <dbReference type="ARBA" id="ARBA00023014"/>
    </source>
</evidence>
<sequence>MNSPIKPAEYPWPDDRPYYSYTSYLREKYGGRVQKVSIHAGFTCPNRDGSIARGGCTFCNNESFTPSYCQPGDGITAQLDKGLAFLEKRYRRTKKFVGYFQSYTNTYGSLETIKSYYDEALAHPKIDGLVISTRPDCINEEQLDYLEELAKSKIIILEFGIESCFNDTLDRVNRGHSFEDAERAIKMAAGRGFHVGGHLLFGLPGDNRERLLSQADIISSLPLDSIKFHQLQIVKGTVMAKQYRVTPEMFDLFDKEEYVEFVIDFLERLRPDICVQRFISEAPPAIKLAPNWGNVRTDIIIKEIEQRMNERGAWQGRLYQS</sequence>
<comment type="cofactor">
    <cofactor evidence="1">
        <name>[4Fe-4S] cluster</name>
        <dbReference type="ChEBI" id="CHEBI:49883"/>
    </cofactor>
</comment>
<proteinExistence type="predicted"/>
<evidence type="ECO:0000256" key="3">
    <source>
        <dbReference type="ARBA" id="ARBA00022691"/>
    </source>
</evidence>
<dbReference type="InterPro" id="IPR006638">
    <property type="entry name" value="Elp3/MiaA/NifB-like_rSAM"/>
</dbReference>
<dbReference type="Gene3D" id="3.80.30.20">
    <property type="entry name" value="tm_1862 like domain"/>
    <property type="match status" value="1"/>
</dbReference>
<keyword evidence="4" id="KW-0479">Metal-binding</keyword>
<dbReference type="SFLD" id="SFLDG01086">
    <property type="entry name" value="elongater_protein-like"/>
    <property type="match status" value="1"/>
</dbReference>
<evidence type="ECO:0000313" key="8">
    <source>
        <dbReference type="EMBL" id="BDD08858.1"/>
    </source>
</evidence>
<keyword evidence="5" id="KW-0408">Iron</keyword>
<dbReference type="SUPFAM" id="SSF102114">
    <property type="entry name" value="Radical SAM enzymes"/>
    <property type="match status" value="1"/>
</dbReference>